<evidence type="ECO:0000313" key="2">
    <source>
        <dbReference type="EMBL" id="KAJ3486776.1"/>
    </source>
</evidence>
<proteinExistence type="predicted"/>
<feature type="compositionally biased region" description="Polar residues" evidence="1">
    <location>
        <begin position="200"/>
        <end position="215"/>
    </location>
</feature>
<feature type="region of interest" description="Disordered" evidence="1">
    <location>
        <begin position="244"/>
        <end position="347"/>
    </location>
</feature>
<dbReference type="EMBL" id="JANAWD010000111">
    <property type="protein sequence ID" value="KAJ3486776.1"/>
    <property type="molecule type" value="Genomic_DNA"/>
</dbReference>
<evidence type="ECO:0000256" key="1">
    <source>
        <dbReference type="SAM" id="MobiDB-lite"/>
    </source>
</evidence>
<sequence length="458" mass="50245">MSQPTQRETDWDKFALAASVWTFLAPICGEILALTIRFSSNKSLHSRIAEGKMHLANAKIQLDSLSPTQLEYIRRIRPTYVEDMQAILRELHKAFGNYDVVAKNATINQLYNPFGELLKAIVRPLEDAERLYFQRHANVHPSLTETQLEEAFSNALISSLMRTSAESAAVAAGWVFRYAPQDRDVPQRPTMGASEDAATTHHSSTQAQGVSTSTAARGRGPGIPQYPADYHHAPSAIRRVPRVAPQLSPNPMPTPQREATSTQSQRSLIPVRIPQRTSTQVLPSVDHGSSSSRQMPQTQQAHQQPQLAGQRIRSPQVTHFSNHGTQSQDVGYTHATSTRYPPATQSRHAYGQPITQIATVLSGTPSTVRPPHTMSQAPRTLPTPQPIPGPSRLPASPATPQSSQRTSQAPPGAQQRRLAQRQQTQRSRQVQQGQSTSTRGDQVQGAQQGGNTLPKDNA</sequence>
<feature type="region of interest" description="Disordered" evidence="1">
    <location>
        <begin position="183"/>
        <end position="230"/>
    </location>
</feature>
<feature type="compositionally biased region" description="Low complexity" evidence="1">
    <location>
        <begin position="294"/>
        <end position="310"/>
    </location>
</feature>
<dbReference type="AlphaFoldDB" id="A0AAD5YIF9"/>
<feature type="compositionally biased region" description="Polar residues" evidence="1">
    <location>
        <begin position="398"/>
        <end position="407"/>
    </location>
</feature>
<feature type="compositionally biased region" description="Low complexity" evidence="1">
    <location>
        <begin position="408"/>
        <end position="440"/>
    </location>
</feature>
<gene>
    <name evidence="2" type="ORF">NLI96_g4001</name>
</gene>
<keyword evidence="3" id="KW-1185">Reference proteome</keyword>
<feature type="compositionally biased region" description="Pro residues" evidence="1">
    <location>
        <begin position="381"/>
        <end position="391"/>
    </location>
</feature>
<accession>A0AAD5YIF9</accession>
<dbReference type="Proteomes" id="UP001212997">
    <property type="component" value="Unassembled WGS sequence"/>
</dbReference>
<feature type="compositionally biased region" description="Polar residues" evidence="1">
    <location>
        <begin position="257"/>
        <end position="267"/>
    </location>
</feature>
<feature type="compositionally biased region" description="Polar residues" evidence="1">
    <location>
        <begin position="363"/>
        <end position="378"/>
    </location>
</feature>
<feature type="compositionally biased region" description="Polar residues" evidence="1">
    <location>
        <begin position="313"/>
        <end position="347"/>
    </location>
</feature>
<evidence type="ECO:0000313" key="3">
    <source>
        <dbReference type="Proteomes" id="UP001212997"/>
    </source>
</evidence>
<reference evidence="2" key="1">
    <citation type="submission" date="2022-07" db="EMBL/GenBank/DDBJ databases">
        <title>Genome Sequence of Physisporinus lineatus.</title>
        <authorList>
            <person name="Buettner E."/>
        </authorList>
    </citation>
    <scope>NUCLEOTIDE SEQUENCE</scope>
    <source>
        <strain evidence="2">VT162</strain>
    </source>
</reference>
<organism evidence="2 3">
    <name type="scientific">Meripilus lineatus</name>
    <dbReference type="NCBI Taxonomy" id="2056292"/>
    <lineage>
        <taxon>Eukaryota</taxon>
        <taxon>Fungi</taxon>
        <taxon>Dikarya</taxon>
        <taxon>Basidiomycota</taxon>
        <taxon>Agaricomycotina</taxon>
        <taxon>Agaricomycetes</taxon>
        <taxon>Polyporales</taxon>
        <taxon>Meripilaceae</taxon>
        <taxon>Meripilus</taxon>
    </lineage>
</organism>
<protein>
    <submittedName>
        <fullName evidence="2">Uncharacterized protein</fullName>
    </submittedName>
</protein>
<feature type="compositionally biased region" description="Polar residues" evidence="1">
    <location>
        <begin position="275"/>
        <end position="293"/>
    </location>
</feature>
<name>A0AAD5YIF9_9APHY</name>
<comment type="caution">
    <text evidence="2">The sequence shown here is derived from an EMBL/GenBank/DDBJ whole genome shotgun (WGS) entry which is preliminary data.</text>
</comment>
<feature type="region of interest" description="Disordered" evidence="1">
    <location>
        <begin position="363"/>
        <end position="458"/>
    </location>
</feature>